<dbReference type="EMBL" id="CAJVPU010028246">
    <property type="protein sequence ID" value="CAG8706439.1"/>
    <property type="molecule type" value="Genomic_DNA"/>
</dbReference>
<dbReference type="Proteomes" id="UP000789702">
    <property type="component" value="Unassembled WGS sequence"/>
</dbReference>
<evidence type="ECO:0000313" key="2">
    <source>
        <dbReference type="Proteomes" id="UP000789702"/>
    </source>
</evidence>
<name>A0ACA9PFR7_9GLOM</name>
<evidence type="ECO:0000313" key="1">
    <source>
        <dbReference type="EMBL" id="CAG8706439.1"/>
    </source>
</evidence>
<comment type="caution">
    <text evidence="1">The sequence shown here is derived from an EMBL/GenBank/DDBJ whole genome shotgun (WGS) entry which is preliminary data.</text>
</comment>
<keyword evidence="2" id="KW-1185">Reference proteome</keyword>
<gene>
    <name evidence="1" type="ORF">DHETER_LOCUS12020</name>
</gene>
<feature type="non-terminal residue" evidence="1">
    <location>
        <position position="1"/>
    </location>
</feature>
<reference evidence="1" key="1">
    <citation type="submission" date="2021-06" db="EMBL/GenBank/DDBJ databases">
        <authorList>
            <person name="Kallberg Y."/>
            <person name="Tangrot J."/>
            <person name="Rosling A."/>
        </authorList>
    </citation>
    <scope>NUCLEOTIDE SEQUENCE</scope>
    <source>
        <strain evidence="1">IL203A</strain>
    </source>
</reference>
<protein>
    <submittedName>
        <fullName evidence="1">1558_t:CDS:1</fullName>
    </submittedName>
</protein>
<sequence>SMTSPEEPPFILSPEESTIICSPIIPSSGCSTIIPSSEESPFIPSSEESPFIPSPEESTTIYSPIIPLFEGSLTSEFFINPNNINSIPVPYEMQNNSSHNVFYNNYNLFDLQSLAEFPY</sequence>
<proteinExistence type="predicted"/>
<accession>A0ACA9PFR7</accession>
<organism evidence="1 2">
    <name type="scientific">Dentiscutata heterogama</name>
    <dbReference type="NCBI Taxonomy" id="1316150"/>
    <lineage>
        <taxon>Eukaryota</taxon>
        <taxon>Fungi</taxon>
        <taxon>Fungi incertae sedis</taxon>
        <taxon>Mucoromycota</taxon>
        <taxon>Glomeromycotina</taxon>
        <taxon>Glomeromycetes</taxon>
        <taxon>Diversisporales</taxon>
        <taxon>Gigasporaceae</taxon>
        <taxon>Dentiscutata</taxon>
    </lineage>
</organism>